<proteinExistence type="predicted"/>
<name>T1KSL5_TETUR</name>
<reference evidence="2" key="1">
    <citation type="submission" date="2011-08" db="EMBL/GenBank/DDBJ databases">
        <authorList>
            <person name="Rombauts S."/>
        </authorList>
    </citation>
    <scope>NUCLEOTIDE SEQUENCE</scope>
    <source>
        <strain evidence="2">London</strain>
    </source>
</reference>
<dbReference type="EnsemblMetazoa" id="tetur20g00040.1">
    <property type="protein sequence ID" value="tetur20g00040.1"/>
    <property type="gene ID" value="tetur20g00040"/>
</dbReference>
<dbReference type="EMBL" id="CAEY01000504">
    <property type="status" value="NOT_ANNOTATED_CDS"/>
    <property type="molecule type" value="Genomic_DNA"/>
</dbReference>
<dbReference type="AlphaFoldDB" id="T1KSL5"/>
<reference evidence="1" key="2">
    <citation type="submission" date="2015-06" db="UniProtKB">
        <authorList>
            <consortium name="EnsemblMetazoa"/>
        </authorList>
    </citation>
    <scope>IDENTIFICATION</scope>
</reference>
<evidence type="ECO:0000313" key="2">
    <source>
        <dbReference type="Proteomes" id="UP000015104"/>
    </source>
</evidence>
<accession>T1KSL5</accession>
<keyword evidence="2" id="KW-1185">Reference proteome</keyword>
<dbReference type="HOGENOM" id="CLU_117352_1_0_1"/>
<sequence length="147" mass="16836">MSILFVARTFFNTTGQSLQLLLESMESNKAQINDVYKAYARIVDSMFEVYKVQKVTGVGYINTDYLNVNGRDSFPREELQAMIDAYIGDIEMIRKCEVSLGHPDRVDMEIVDRLKSLSNDVRNYTFYRDDPRGVTESYSVCGNLISC</sequence>
<dbReference type="Proteomes" id="UP000015104">
    <property type="component" value="Unassembled WGS sequence"/>
</dbReference>
<evidence type="ECO:0000313" key="1">
    <source>
        <dbReference type="EnsemblMetazoa" id="tetur20g00040.1"/>
    </source>
</evidence>
<protein>
    <submittedName>
        <fullName evidence="1">Uncharacterized protein</fullName>
    </submittedName>
</protein>
<organism evidence="1 2">
    <name type="scientific">Tetranychus urticae</name>
    <name type="common">Two-spotted spider mite</name>
    <dbReference type="NCBI Taxonomy" id="32264"/>
    <lineage>
        <taxon>Eukaryota</taxon>
        <taxon>Metazoa</taxon>
        <taxon>Ecdysozoa</taxon>
        <taxon>Arthropoda</taxon>
        <taxon>Chelicerata</taxon>
        <taxon>Arachnida</taxon>
        <taxon>Acari</taxon>
        <taxon>Acariformes</taxon>
        <taxon>Trombidiformes</taxon>
        <taxon>Prostigmata</taxon>
        <taxon>Eleutherengona</taxon>
        <taxon>Raphignathae</taxon>
        <taxon>Tetranychoidea</taxon>
        <taxon>Tetranychidae</taxon>
        <taxon>Tetranychus</taxon>
    </lineage>
</organism>